<evidence type="ECO:0000313" key="3">
    <source>
        <dbReference type="Proteomes" id="UP000038010"/>
    </source>
</evidence>
<sequence length="386" mass="43988">MELNEDEKAMWDVGVFDAHCHPTDIMASVQDIAKMHARVLTVMATRREDQPLVVDSAKKYLLEDKVQYDSENYRGVVPAFGWHPWFSHQMVDDRGAQPHDQIDIISHYKSVLIPQPDGDDEFLRSIPKPLSLSHYLQATAQRLEQFPFALVGEIGLDRAFRLPKGEFLNPDEVLEKTKSTVQEHTPGSREGRPLTPYRVNLEHQKAILKAQLQLAGKYRRPVSVHSVQTHGVVFDLLSELWEGHERLSKRQRKRRQSNSNTEAKSDVMEVDDAEKPLPYPPRICMHSYSGPPEALKQYLGNTVPADVYFSFSICINFSTPAAAKAETVIRAVPAERILVESDLHCAGDRMDQLLKEIVVKICEIRGWGLEEGARQLKQNWEKFVFG</sequence>
<dbReference type="OrthoDB" id="413993at2759"/>
<dbReference type="GO" id="GO:0016788">
    <property type="term" value="F:hydrolase activity, acting on ester bonds"/>
    <property type="evidence" value="ECO:0007669"/>
    <property type="project" value="InterPro"/>
</dbReference>
<dbReference type="SUPFAM" id="SSF51556">
    <property type="entry name" value="Metallo-dependent hydrolases"/>
    <property type="match status" value="1"/>
</dbReference>
<dbReference type="InterPro" id="IPR001130">
    <property type="entry name" value="TatD-like"/>
</dbReference>
<feature type="region of interest" description="Disordered" evidence="1">
    <location>
        <begin position="247"/>
        <end position="272"/>
    </location>
</feature>
<dbReference type="AlphaFoldDB" id="A0A0N1H8J3"/>
<dbReference type="RefSeq" id="XP_018003233.1">
    <property type="nucleotide sequence ID" value="XM_018147460.1"/>
</dbReference>
<name>A0A0N1H8J3_9EURO</name>
<dbReference type="EMBL" id="LFJN01000005">
    <property type="protein sequence ID" value="KPI43270.1"/>
    <property type="molecule type" value="Genomic_DNA"/>
</dbReference>
<dbReference type="InterPro" id="IPR032466">
    <property type="entry name" value="Metal_Hydrolase"/>
</dbReference>
<dbReference type="InterPro" id="IPR053044">
    <property type="entry name" value="Metallo-hydrolase/TatD-type"/>
</dbReference>
<evidence type="ECO:0000313" key="2">
    <source>
        <dbReference type="EMBL" id="KPI43270.1"/>
    </source>
</evidence>
<accession>A0A0N1H8J3</accession>
<dbReference type="Proteomes" id="UP000038010">
    <property type="component" value="Unassembled WGS sequence"/>
</dbReference>
<keyword evidence="3" id="KW-1185">Reference proteome</keyword>
<comment type="caution">
    <text evidence="2">The sequence shown here is derived from an EMBL/GenBank/DDBJ whole genome shotgun (WGS) entry which is preliminary data.</text>
</comment>
<dbReference type="Pfam" id="PF01026">
    <property type="entry name" value="TatD_DNase"/>
    <property type="match status" value="1"/>
</dbReference>
<organism evidence="2 3">
    <name type="scientific">Cyphellophora attinorum</name>
    <dbReference type="NCBI Taxonomy" id="1664694"/>
    <lineage>
        <taxon>Eukaryota</taxon>
        <taxon>Fungi</taxon>
        <taxon>Dikarya</taxon>
        <taxon>Ascomycota</taxon>
        <taxon>Pezizomycotina</taxon>
        <taxon>Eurotiomycetes</taxon>
        <taxon>Chaetothyriomycetidae</taxon>
        <taxon>Chaetothyriales</taxon>
        <taxon>Cyphellophoraceae</taxon>
        <taxon>Cyphellophora</taxon>
    </lineage>
</organism>
<reference evidence="2 3" key="1">
    <citation type="submission" date="2015-06" db="EMBL/GenBank/DDBJ databases">
        <title>Draft genome of the ant-associated black yeast Phialophora attae CBS 131958.</title>
        <authorList>
            <person name="Moreno L.F."/>
            <person name="Stielow B.J."/>
            <person name="de Hoog S."/>
            <person name="Vicente V.A."/>
            <person name="Weiss V.A."/>
            <person name="de Vries M."/>
            <person name="Cruz L.M."/>
            <person name="Souza E.M."/>
        </authorList>
    </citation>
    <scope>NUCLEOTIDE SEQUENCE [LARGE SCALE GENOMIC DNA]</scope>
    <source>
        <strain evidence="2 3">CBS 131958</strain>
    </source>
</reference>
<dbReference type="PANTHER" id="PTHR47345:SF1">
    <property type="entry name" value="CUT9-INTERACTING PROTEIN SCN1"/>
    <property type="match status" value="1"/>
</dbReference>
<dbReference type="VEuPathDB" id="FungiDB:AB675_7116"/>
<dbReference type="Gene3D" id="3.20.20.140">
    <property type="entry name" value="Metal-dependent hydrolases"/>
    <property type="match status" value="1"/>
</dbReference>
<dbReference type="GeneID" id="28739340"/>
<protein>
    <submittedName>
        <fullName evidence="2">Cut9-interacting protein scn1</fullName>
    </submittedName>
</protein>
<evidence type="ECO:0000256" key="1">
    <source>
        <dbReference type="SAM" id="MobiDB-lite"/>
    </source>
</evidence>
<gene>
    <name evidence="2" type="ORF">AB675_7116</name>
</gene>
<dbReference type="PANTHER" id="PTHR47345">
    <property type="entry name" value="CUT9-INTERACTING PROTEIN SCN1"/>
    <property type="match status" value="1"/>
</dbReference>
<proteinExistence type="predicted"/>